<accession>A0A453TD07</accession>
<dbReference type="InterPro" id="IPR001810">
    <property type="entry name" value="F-box_dom"/>
</dbReference>
<protein>
    <recommendedName>
        <fullName evidence="1">F-box domain-containing protein</fullName>
    </recommendedName>
</protein>
<dbReference type="CDD" id="cd09917">
    <property type="entry name" value="F-box_SF"/>
    <property type="match status" value="1"/>
</dbReference>
<dbReference type="Gramene" id="AET7Gv21346500.5">
    <property type="protein sequence ID" value="AET7Gv21346500.5"/>
    <property type="gene ID" value="AET7Gv21346500"/>
</dbReference>
<reference evidence="2" key="5">
    <citation type="journal article" date="2021" name="G3 (Bethesda)">
        <title>Aegilops tauschii genome assembly Aet v5.0 features greater sequence contiguity and improved annotation.</title>
        <authorList>
            <person name="Wang L."/>
            <person name="Zhu T."/>
            <person name="Rodriguez J.C."/>
            <person name="Deal K.R."/>
            <person name="Dubcovsky J."/>
            <person name="McGuire P.E."/>
            <person name="Lux T."/>
            <person name="Spannagl M."/>
            <person name="Mayer K.F.X."/>
            <person name="Baldrich P."/>
            <person name="Meyers B.C."/>
            <person name="Huo N."/>
            <person name="Gu Y.Q."/>
            <person name="Zhou H."/>
            <person name="Devos K.M."/>
            <person name="Bennetzen J.L."/>
            <person name="Unver T."/>
            <person name="Budak H."/>
            <person name="Gulick P.J."/>
            <person name="Galiba G."/>
            <person name="Kalapos B."/>
            <person name="Nelson D.R."/>
            <person name="Li P."/>
            <person name="You F.M."/>
            <person name="Luo M.C."/>
            <person name="Dvorak J."/>
        </authorList>
    </citation>
    <scope>NUCLEOTIDE SEQUENCE [LARGE SCALE GENOMIC DNA]</scope>
    <source>
        <strain evidence="2">cv. AL8/78</strain>
    </source>
</reference>
<feature type="domain" description="F-box" evidence="1">
    <location>
        <begin position="1"/>
        <end position="45"/>
    </location>
</feature>
<reference evidence="2" key="3">
    <citation type="journal article" date="2017" name="Nature">
        <title>Genome sequence of the progenitor of the wheat D genome Aegilops tauschii.</title>
        <authorList>
            <person name="Luo M.C."/>
            <person name="Gu Y.Q."/>
            <person name="Puiu D."/>
            <person name="Wang H."/>
            <person name="Twardziok S.O."/>
            <person name="Deal K.R."/>
            <person name="Huo N."/>
            <person name="Zhu T."/>
            <person name="Wang L."/>
            <person name="Wang Y."/>
            <person name="McGuire P.E."/>
            <person name="Liu S."/>
            <person name="Long H."/>
            <person name="Ramasamy R.K."/>
            <person name="Rodriguez J.C."/>
            <person name="Van S.L."/>
            <person name="Yuan L."/>
            <person name="Wang Z."/>
            <person name="Xia Z."/>
            <person name="Xiao L."/>
            <person name="Anderson O.D."/>
            <person name="Ouyang S."/>
            <person name="Liang Y."/>
            <person name="Zimin A.V."/>
            <person name="Pertea G."/>
            <person name="Qi P."/>
            <person name="Bennetzen J.L."/>
            <person name="Dai X."/>
            <person name="Dawson M.W."/>
            <person name="Muller H.G."/>
            <person name="Kugler K."/>
            <person name="Rivarola-Duarte L."/>
            <person name="Spannagl M."/>
            <person name="Mayer K.F.X."/>
            <person name="Lu F.H."/>
            <person name="Bevan M.W."/>
            <person name="Leroy P."/>
            <person name="Li P."/>
            <person name="You F.M."/>
            <person name="Sun Q."/>
            <person name="Liu Z."/>
            <person name="Lyons E."/>
            <person name="Wicker T."/>
            <person name="Salzberg S.L."/>
            <person name="Devos K.M."/>
            <person name="Dvorak J."/>
        </authorList>
    </citation>
    <scope>NUCLEOTIDE SEQUENCE [LARGE SCALE GENOMIC DNA]</scope>
    <source>
        <strain evidence="2">cv. AL8/78</strain>
    </source>
</reference>
<reference evidence="3" key="1">
    <citation type="journal article" date="2014" name="Science">
        <title>Ancient hybridizations among the ancestral genomes of bread wheat.</title>
        <authorList>
            <consortium name="International Wheat Genome Sequencing Consortium,"/>
            <person name="Marcussen T."/>
            <person name="Sandve S.R."/>
            <person name="Heier L."/>
            <person name="Spannagl M."/>
            <person name="Pfeifer M."/>
            <person name="Jakobsen K.S."/>
            <person name="Wulff B.B."/>
            <person name="Steuernagel B."/>
            <person name="Mayer K.F."/>
            <person name="Olsen O.A."/>
        </authorList>
    </citation>
    <scope>NUCLEOTIDE SEQUENCE [LARGE SCALE GENOMIC DNA]</scope>
    <source>
        <strain evidence="3">cv. AL8/78</strain>
    </source>
</reference>
<dbReference type="Gene3D" id="1.20.1280.50">
    <property type="match status" value="1"/>
</dbReference>
<dbReference type="AlphaFoldDB" id="A0A453TD07"/>
<proteinExistence type="predicted"/>
<organism evidence="2 3">
    <name type="scientific">Aegilops tauschii subsp. strangulata</name>
    <name type="common">Goatgrass</name>
    <dbReference type="NCBI Taxonomy" id="200361"/>
    <lineage>
        <taxon>Eukaryota</taxon>
        <taxon>Viridiplantae</taxon>
        <taxon>Streptophyta</taxon>
        <taxon>Embryophyta</taxon>
        <taxon>Tracheophyta</taxon>
        <taxon>Spermatophyta</taxon>
        <taxon>Magnoliopsida</taxon>
        <taxon>Liliopsida</taxon>
        <taxon>Poales</taxon>
        <taxon>Poaceae</taxon>
        <taxon>BOP clade</taxon>
        <taxon>Pooideae</taxon>
        <taxon>Triticodae</taxon>
        <taxon>Triticeae</taxon>
        <taxon>Triticinae</taxon>
        <taxon>Aegilops</taxon>
    </lineage>
</organism>
<reference evidence="3" key="2">
    <citation type="journal article" date="2017" name="Nat. Plants">
        <title>The Aegilops tauschii genome reveals multiple impacts of transposons.</title>
        <authorList>
            <person name="Zhao G."/>
            <person name="Zou C."/>
            <person name="Li K."/>
            <person name="Wang K."/>
            <person name="Li T."/>
            <person name="Gao L."/>
            <person name="Zhang X."/>
            <person name="Wang H."/>
            <person name="Yang Z."/>
            <person name="Liu X."/>
            <person name="Jiang W."/>
            <person name="Mao L."/>
            <person name="Kong X."/>
            <person name="Jiao Y."/>
            <person name="Jia J."/>
        </authorList>
    </citation>
    <scope>NUCLEOTIDE SEQUENCE [LARGE SCALE GENOMIC DNA]</scope>
    <source>
        <strain evidence="3">cv. AL8/78</strain>
    </source>
</reference>
<evidence type="ECO:0000259" key="1">
    <source>
        <dbReference type="PROSITE" id="PS50181"/>
    </source>
</evidence>
<evidence type="ECO:0000313" key="3">
    <source>
        <dbReference type="Proteomes" id="UP000015105"/>
    </source>
</evidence>
<dbReference type="SMART" id="SM00256">
    <property type="entry name" value="FBOX"/>
    <property type="match status" value="1"/>
</dbReference>
<dbReference type="EnsemblPlants" id="AET7Gv21346500.5">
    <property type="protein sequence ID" value="AET7Gv21346500.5"/>
    <property type="gene ID" value="AET7Gv21346500"/>
</dbReference>
<dbReference type="PANTHER" id="PTHR31264:SF19">
    <property type="entry name" value="F-BOX DOMAIN-CONTAINING PROTEIN"/>
    <property type="match status" value="1"/>
</dbReference>
<dbReference type="SUPFAM" id="SSF81383">
    <property type="entry name" value="F-box domain"/>
    <property type="match status" value="1"/>
</dbReference>
<sequence>IPDELLEEIFIRLPTPDALARASAACTSFRCVIKGRAFRRRFRTLHRPPLLGFMDVGGFYPAQAPHPSAPVAGALAPCAADFSFVPAVVSSSSYFVPPGVQDDGEGPRWRPRDVRDGRVLLDWRSFYPRSVLRWSYPEDGSRVSILMDSRELGDEERCDRPTWTKRERCNAADFHLAVCDPLSSRYVLLPTIPEDLAAQPQDRLHGFEPVLAPNTRDDGEEKPFKVICIARYMTKLVLFVLPSTTMQWSMVEPPISPSLERMSCFDCVRCCFYWTKPYGWSDHLMVLDTRTLRFSTVDLLTGYHVELSDLPDECFAHRHPMAVVMGREGALEMFSLVSQHGSFALYHTSLKNNSHQWKLEKIIQLPGQYHSICTIGAAEGFLFFRGAPEGIHIGNVDCYSMEVKTYEITKVCTKMENTFNPRRALPYFSFPPLLSEPTI</sequence>
<dbReference type="PANTHER" id="PTHR31264">
    <property type="entry name" value="OS07G0554500 PROTEIN-RELATED"/>
    <property type="match status" value="1"/>
</dbReference>
<dbReference type="Gramene" id="AET7Gv21346500.1">
    <property type="protein sequence ID" value="AET7Gv21346500.1"/>
    <property type="gene ID" value="AET7Gv21346500"/>
</dbReference>
<dbReference type="PROSITE" id="PS50181">
    <property type="entry name" value="FBOX"/>
    <property type="match status" value="1"/>
</dbReference>
<dbReference type="EnsemblPlants" id="AET7Gv21346500.1">
    <property type="protein sequence ID" value="AET7Gv21346500.1"/>
    <property type="gene ID" value="AET7Gv21346500"/>
</dbReference>
<name>A0A453TD07_AEGTS</name>
<keyword evidence="3" id="KW-1185">Reference proteome</keyword>
<reference evidence="2" key="4">
    <citation type="submission" date="2019-03" db="UniProtKB">
        <authorList>
            <consortium name="EnsemblPlants"/>
        </authorList>
    </citation>
    <scope>IDENTIFICATION</scope>
</reference>
<dbReference type="Pfam" id="PF00646">
    <property type="entry name" value="F-box"/>
    <property type="match status" value="1"/>
</dbReference>
<evidence type="ECO:0000313" key="2">
    <source>
        <dbReference type="EnsemblPlants" id="AET7Gv21346500.1"/>
    </source>
</evidence>
<dbReference type="Proteomes" id="UP000015105">
    <property type="component" value="Chromosome 7D"/>
</dbReference>
<dbReference type="InterPro" id="IPR036047">
    <property type="entry name" value="F-box-like_dom_sf"/>
</dbReference>